<evidence type="ECO:0000259" key="7">
    <source>
        <dbReference type="PROSITE" id="PS50850"/>
    </source>
</evidence>
<feature type="domain" description="Major facilitator superfamily (MFS) profile" evidence="7">
    <location>
        <begin position="4"/>
        <end position="380"/>
    </location>
</feature>
<dbReference type="SUPFAM" id="SSF103473">
    <property type="entry name" value="MFS general substrate transporter"/>
    <property type="match status" value="1"/>
</dbReference>
<feature type="transmembrane region" description="Helical" evidence="6">
    <location>
        <begin position="160"/>
        <end position="182"/>
    </location>
</feature>
<accession>A0AAC9HPZ4</accession>
<dbReference type="PANTHER" id="PTHR43124:SF3">
    <property type="entry name" value="CHLORAMPHENICOL EFFLUX PUMP RV0191"/>
    <property type="match status" value="1"/>
</dbReference>
<evidence type="ECO:0000256" key="2">
    <source>
        <dbReference type="ARBA" id="ARBA00022475"/>
    </source>
</evidence>
<feature type="transmembrane region" description="Helical" evidence="6">
    <location>
        <begin position="358"/>
        <end position="377"/>
    </location>
</feature>
<dbReference type="CDD" id="cd17324">
    <property type="entry name" value="MFS_NepI_like"/>
    <property type="match status" value="1"/>
</dbReference>
<reference evidence="9" key="1">
    <citation type="submission" date="2016-03" db="EMBL/GenBank/DDBJ databases">
        <title>Complete genome sequence of the type strain Actinoalloteichus hymeniacidonis DSM 45092.</title>
        <authorList>
            <person name="Schaffert L."/>
            <person name="Albersmeier A."/>
            <person name="Winkler A."/>
            <person name="Kalinowski J."/>
            <person name="Zotchev S."/>
            <person name="Ruckert C."/>
        </authorList>
    </citation>
    <scope>NUCLEOTIDE SEQUENCE [LARGE SCALE GENOMIC DNA]</scope>
    <source>
        <strain evidence="9">HPA177(T) (DSM 45092(T))</strain>
    </source>
</reference>
<feature type="transmembrane region" description="Helical" evidence="6">
    <location>
        <begin position="202"/>
        <end position="224"/>
    </location>
</feature>
<feature type="transmembrane region" description="Helical" evidence="6">
    <location>
        <begin position="324"/>
        <end position="352"/>
    </location>
</feature>
<dbReference type="InterPro" id="IPR020846">
    <property type="entry name" value="MFS_dom"/>
</dbReference>
<dbReference type="InterPro" id="IPR050189">
    <property type="entry name" value="MFS_Efflux_Transporters"/>
</dbReference>
<keyword evidence="9" id="KW-1185">Reference proteome</keyword>
<dbReference type="KEGG" id="ahm:TL08_13390"/>
<evidence type="ECO:0000313" key="8">
    <source>
        <dbReference type="EMBL" id="AOS63492.1"/>
    </source>
</evidence>
<dbReference type="Proteomes" id="UP000095210">
    <property type="component" value="Chromosome"/>
</dbReference>
<feature type="transmembrane region" description="Helical" evidence="6">
    <location>
        <begin position="99"/>
        <end position="120"/>
    </location>
</feature>
<evidence type="ECO:0000256" key="4">
    <source>
        <dbReference type="ARBA" id="ARBA00022989"/>
    </source>
</evidence>
<feature type="transmembrane region" description="Helical" evidence="6">
    <location>
        <begin position="132"/>
        <end position="154"/>
    </location>
</feature>
<feature type="transmembrane region" description="Helical" evidence="6">
    <location>
        <begin position="40"/>
        <end position="63"/>
    </location>
</feature>
<evidence type="ECO:0000256" key="6">
    <source>
        <dbReference type="SAM" id="Phobius"/>
    </source>
</evidence>
<evidence type="ECO:0000256" key="5">
    <source>
        <dbReference type="ARBA" id="ARBA00023136"/>
    </source>
</evidence>
<keyword evidence="5 6" id="KW-0472">Membrane</keyword>
<feature type="transmembrane region" description="Helical" evidence="6">
    <location>
        <begin position="290"/>
        <end position="312"/>
    </location>
</feature>
<dbReference type="Pfam" id="PF07690">
    <property type="entry name" value="MFS_1"/>
    <property type="match status" value="1"/>
</dbReference>
<organism evidence="8 9">
    <name type="scientific">Actinoalloteichus hymeniacidonis</name>
    <dbReference type="NCBI Taxonomy" id="340345"/>
    <lineage>
        <taxon>Bacteria</taxon>
        <taxon>Bacillati</taxon>
        <taxon>Actinomycetota</taxon>
        <taxon>Actinomycetes</taxon>
        <taxon>Pseudonocardiales</taxon>
        <taxon>Pseudonocardiaceae</taxon>
        <taxon>Actinoalloteichus</taxon>
    </lineage>
</organism>
<name>A0AAC9HPZ4_9PSEU</name>
<keyword evidence="4 6" id="KW-1133">Transmembrane helix</keyword>
<dbReference type="InterPro" id="IPR011701">
    <property type="entry name" value="MFS"/>
</dbReference>
<keyword evidence="2" id="KW-1003">Cell membrane</keyword>
<dbReference type="NCBIfam" id="NF033135">
    <property type="entry name" value="cmx_cmrA"/>
    <property type="match status" value="1"/>
</dbReference>
<sequence length="396" mass="40185">MPFSLYLLGLAVFAQGTSEFMLSGLGPAIAADLAVSLPAAGALTSAFALGMIVGAPLAAILSLRWSRRRALLLFLLCFLFAHVVGALTTGYWLLLAMRILGALANAGFLAVALITATDLVAPDAKGRATATLLGGVTIACIAGVPAGALLGQLWGWRSAFWAVAIISVPAVVGILHAVPTGAVETRRPSARRELRALRRPRLAVTLLLAALVNGATFCTFTYLAPVITEIAGLGAAWVPAMLALFGFGSFIGVASAGHIADTRPIPLLGWGGLALCVGWVGFAVTAGHPVAATVLVLITATLSFAVGSTLISQMLYAATEAPNLAGALATAAFNVGAALGPWLGGLAIGAGFGYRSPLWISAALVASALVVGGTAWATGRRDAVPPPDGEMSPSMR</sequence>
<evidence type="ECO:0000313" key="9">
    <source>
        <dbReference type="Proteomes" id="UP000095210"/>
    </source>
</evidence>
<dbReference type="GO" id="GO:0005886">
    <property type="term" value="C:plasma membrane"/>
    <property type="evidence" value="ECO:0007669"/>
    <property type="project" value="UniProtKB-SubCell"/>
</dbReference>
<protein>
    <submittedName>
        <fullName evidence="8">Arabinose efflux permease family protein</fullName>
    </submittedName>
</protein>
<dbReference type="GO" id="GO:0022857">
    <property type="term" value="F:transmembrane transporter activity"/>
    <property type="evidence" value="ECO:0007669"/>
    <property type="project" value="InterPro"/>
</dbReference>
<dbReference type="EMBL" id="CP014859">
    <property type="protein sequence ID" value="AOS63492.1"/>
    <property type="molecule type" value="Genomic_DNA"/>
</dbReference>
<feature type="transmembrane region" description="Helical" evidence="6">
    <location>
        <begin position="70"/>
        <end position="93"/>
    </location>
</feature>
<feature type="transmembrane region" description="Helical" evidence="6">
    <location>
        <begin position="230"/>
        <end position="253"/>
    </location>
</feature>
<comment type="subcellular location">
    <subcellularLocation>
        <location evidence="1">Cell membrane</location>
        <topology evidence="1">Multi-pass membrane protein</topology>
    </subcellularLocation>
</comment>
<evidence type="ECO:0000256" key="3">
    <source>
        <dbReference type="ARBA" id="ARBA00022692"/>
    </source>
</evidence>
<dbReference type="Gene3D" id="1.20.1250.20">
    <property type="entry name" value="MFS general substrate transporter like domains"/>
    <property type="match status" value="1"/>
</dbReference>
<keyword evidence="3 6" id="KW-0812">Transmembrane</keyword>
<proteinExistence type="predicted"/>
<dbReference type="AlphaFoldDB" id="A0AAC9HPZ4"/>
<gene>
    <name evidence="8" type="ORF">TL08_13390</name>
</gene>
<feature type="transmembrane region" description="Helical" evidence="6">
    <location>
        <begin position="265"/>
        <end position="284"/>
    </location>
</feature>
<dbReference type="PANTHER" id="PTHR43124">
    <property type="entry name" value="PURINE EFFLUX PUMP PBUE"/>
    <property type="match status" value="1"/>
</dbReference>
<dbReference type="InterPro" id="IPR036259">
    <property type="entry name" value="MFS_trans_sf"/>
</dbReference>
<dbReference type="PROSITE" id="PS50850">
    <property type="entry name" value="MFS"/>
    <property type="match status" value="1"/>
</dbReference>
<evidence type="ECO:0000256" key="1">
    <source>
        <dbReference type="ARBA" id="ARBA00004651"/>
    </source>
</evidence>
<dbReference type="RefSeq" id="WP_069849281.1">
    <property type="nucleotide sequence ID" value="NZ_CP014859.1"/>
</dbReference>